<dbReference type="Pfam" id="PF13516">
    <property type="entry name" value="LRR_6"/>
    <property type="match status" value="1"/>
</dbReference>
<evidence type="ECO:0000256" key="1">
    <source>
        <dbReference type="ARBA" id="ARBA00022614"/>
    </source>
</evidence>
<accession>A0ABQ9YH81</accession>
<dbReference type="PANTHER" id="PTHR46652">
    <property type="entry name" value="LEUCINE-RICH REPEAT AND IQ DOMAIN-CONTAINING PROTEIN 1-RELATED"/>
    <property type="match status" value="1"/>
</dbReference>
<dbReference type="SMART" id="SM00369">
    <property type="entry name" value="LRR_TYP"/>
    <property type="match status" value="4"/>
</dbReference>
<name>A0ABQ9YH81_9EUKA</name>
<keyword evidence="3" id="KW-0969">Cilium</keyword>
<dbReference type="InterPro" id="IPR032675">
    <property type="entry name" value="LRR_dom_sf"/>
</dbReference>
<keyword evidence="3" id="KW-0966">Cell projection</keyword>
<dbReference type="InterPro" id="IPR025875">
    <property type="entry name" value="Leu-rich_rpt_4"/>
</dbReference>
<dbReference type="PROSITE" id="PS51450">
    <property type="entry name" value="LRR"/>
    <property type="match status" value="5"/>
</dbReference>
<dbReference type="Gene3D" id="3.80.10.10">
    <property type="entry name" value="Ribonuclease Inhibitor"/>
    <property type="match status" value="3"/>
</dbReference>
<dbReference type="SMART" id="SM00364">
    <property type="entry name" value="LRR_BAC"/>
    <property type="match status" value="6"/>
</dbReference>
<dbReference type="InterPro" id="IPR050836">
    <property type="entry name" value="SDS22/Internalin_LRR"/>
</dbReference>
<keyword evidence="1" id="KW-0433">Leucine-rich repeat</keyword>
<gene>
    <name evidence="3" type="ORF">BLNAU_1654</name>
</gene>
<dbReference type="PANTHER" id="PTHR46652:SF3">
    <property type="entry name" value="LEUCINE-RICH REPEAT-CONTAINING PROTEIN 9"/>
    <property type="match status" value="1"/>
</dbReference>
<evidence type="ECO:0000256" key="2">
    <source>
        <dbReference type="ARBA" id="ARBA00022737"/>
    </source>
</evidence>
<keyword evidence="2" id="KW-0677">Repeat</keyword>
<proteinExistence type="predicted"/>
<dbReference type="Proteomes" id="UP001281761">
    <property type="component" value="Unassembled WGS sequence"/>
</dbReference>
<evidence type="ECO:0000313" key="3">
    <source>
        <dbReference type="EMBL" id="KAK2963121.1"/>
    </source>
</evidence>
<protein>
    <submittedName>
        <fullName evidence="3">Flagellar associated protein</fullName>
    </submittedName>
</protein>
<dbReference type="InterPro" id="IPR003591">
    <property type="entry name" value="Leu-rich_rpt_typical-subtyp"/>
</dbReference>
<dbReference type="SUPFAM" id="SSF52058">
    <property type="entry name" value="L domain-like"/>
    <property type="match status" value="1"/>
</dbReference>
<dbReference type="PRINTS" id="PR00019">
    <property type="entry name" value="LEURICHRPT"/>
</dbReference>
<dbReference type="Pfam" id="PF00560">
    <property type="entry name" value="LRR_1"/>
    <property type="match status" value="1"/>
</dbReference>
<dbReference type="InterPro" id="IPR001611">
    <property type="entry name" value="Leu-rich_rpt"/>
</dbReference>
<reference evidence="3 4" key="1">
    <citation type="journal article" date="2022" name="bioRxiv">
        <title>Genomics of Preaxostyla Flagellates Illuminates Evolutionary Transitions and the Path Towards Mitochondrial Loss.</title>
        <authorList>
            <person name="Novak L.V.F."/>
            <person name="Treitli S.C."/>
            <person name="Pyrih J."/>
            <person name="Halakuc P."/>
            <person name="Pipaliya S.V."/>
            <person name="Vacek V."/>
            <person name="Brzon O."/>
            <person name="Soukal P."/>
            <person name="Eme L."/>
            <person name="Dacks J.B."/>
            <person name="Karnkowska A."/>
            <person name="Elias M."/>
            <person name="Hampl V."/>
        </authorList>
    </citation>
    <scope>NUCLEOTIDE SEQUENCE [LARGE SCALE GENOMIC DNA]</scope>
    <source>
        <strain evidence="3">NAU3</strain>
        <tissue evidence="3">Gut</tissue>
    </source>
</reference>
<evidence type="ECO:0000313" key="4">
    <source>
        <dbReference type="Proteomes" id="UP001281761"/>
    </source>
</evidence>
<comment type="caution">
    <text evidence="3">The sequence shown here is derived from an EMBL/GenBank/DDBJ whole genome shotgun (WGS) entry which is preliminary data.</text>
</comment>
<keyword evidence="3" id="KW-0282">Flagellum</keyword>
<dbReference type="Pfam" id="PF12799">
    <property type="entry name" value="LRR_4"/>
    <property type="match status" value="2"/>
</dbReference>
<sequence>MIKISTAPLAPNTVLSDLCVCKHVHYGTMIISRMNLKSLDAISPHPHLHKVVASHNQLVEISAVEQLEDLLYLDVSYNNITDLSFYPLILEVLHASHNHLTSFISFNAPMLTELDLSHNEISSISDLHLPCLRYLDLSNNNLKNTKFVQSLPALRHLNLSHNELTAIPPIMTHPDLDTLNLSFNKLSNLGNLVQLFSLRNLDLSYNNLGDLHDTIESLKDVSFLNMLDVRGNPFSEPDSLIAYFAAILPSPSPLDIHGNQSMDQNITIPELIDPSAFTVSDNESKGAGLSSPIPDIHRQSSPAMFSKGSFLPQNARMGLLRERFREEFLVCLPLLVKLDGVDISAEEKVLAINHKSISAYIPPTI</sequence>
<keyword evidence="4" id="KW-1185">Reference proteome</keyword>
<organism evidence="3 4">
    <name type="scientific">Blattamonas nauphoetae</name>
    <dbReference type="NCBI Taxonomy" id="2049346"/>
    <lineage>
        <taxon>Eukaryota</taxon>
        <taxon>Metamonada</taxon>
        <taxon>Preaxostyla</taxon>
        <taxon>Oxymonadida</taxon>
        <taxon>Blattamonas</taxon>
    </lineage>
</organism>
<dbReference type="EMBL" id="JARBJD010000007">
    <property type="protein sequence ID" value="KAK2963121.1"/>
    <property type="molecule type" value="Genomic_DNA"/>
</dbReference>